<feature type="compositionally biased region" description="Basic and acidic residues" evidence="2">
    <location>
        <begin position="606"/>
        <end position="623"/>
    </location>
</feature>
<accession>A0AAE0TGB8</accession>
<feature type="compositionally biased region" description="Polar residues" evidence="2">
    <location>
        <begin position="1"/>
        <end position="13"/>
    </location>
</feature>
<feature type="region of interest" description="Disordered" evidence="2">
    <location>
        <begin position="962"/>
        <end position="1000"/>
    </location>
</feature>
<reference evidence="4" key="3">
    <citation type="submission" date="2023-05" db="EMBL/GenBank/DDBJ databases">
        <authorList>
            <person name="Smith C.H."/>
        </authorList>
    </citation>
    <scope>NUCLEOTIDE SEQUENCE</scope>
    <source>
        <strain evidence="4">CHS0354</strain>
        <tissue evidence="4">Mantle</tissue>
    </source>
</reference>
<organism evidence="4 5">
    <name type="scientific">Potamilus streckersoni</name>
    <dbReference type="NCBI Taxonomy" id="2493646"/>
    <lineage>
        <taxon>Eukaryota</taxon>
        <taxon>Metazoa</taxon>
        <taxon>Spiralia</taxon>
        <taxon>Lophotrochozoa</taxon>
        <taxon>Mollusca</taxon>
        <taxon>Bivalvia</taxon>
        <taxon>Autobranchia</taxon>
        <taxon>Heteroconchia</taxon>
        <taxon>Palaeoheterodonta</taxon>
        <taxon>Unionida</taxon>
        <taxon>Unionoidea</taxon>
        <taxon>Unionidae</taxon>
        <taxon>Ambleminae</taxon>
        <taxon>Lampsilini</taxon>
        <taxon>Potamilus</taxon>
    </lineage>
</organism>
<proteinExistence type="inferred from homology"/>
<feature type="region of interest" description="Disordered" evidence="2">
    <location>
        <begin position="1"/>
        <end position="66"/>
    </location>
</feature>
<reference evidence="4" key="1">
    <citation type="journal article" date="2021" name="Genome Biol. Evol.">
        <title>A High-Quality Reference Genome for a Parasitic Bivalve with Doubly Uniparental Inheritance (Bivalvia: Unionida).</title>
        <authorList>
            <person name="Smith C.H."/>
        </authorList>
    </citation>
    <scope>NUCLEOTIDE SEQUENCE</scope>
    <source>
        <strain evidence="4">CHS0354</strain>
    </source>
</reference>
<feature type="region of interest" description="Disordered" evidence="2">
    <location>
        <begin position="606"/>
        <end position="699"/>
    </location>
</feature>
<feature type="compositionally biased region" description="Basic and acidic residues" evidence="2">
    <location>
        <begin position="636"/>
        <end position="662"/>
    </location>
</feature>
<evidence type="ECO:0000256" key="1">
    <source>
        <dbReference type="PROSITE-ProRule" id="PRU00842"/>
    </source>
</evidence>
<gene>
    <name evidence="4" type="ORF">CHS0354_015058</name>
</gene>
<dbReference type="EMBL" id="JAEAOA010000935">
    <property type="protein sequence ID" value="KAK3609867.1"/>
    <property type="molecule type" value="Genomic_DNA"/>
</dbReference>
<feature type="region of interest" description="Disordered" evidence="2">
    <location>
        <begin position="1253"/>
        <end position="1275"/>
    </location>
</feature>
<dbReference type="InterPro" id="IPR022413">
    <property type="entry name" value="ATP-guanido_PTrfase_N"/>
</dbReference>
<evidence type="ECO:0000313" key="5">
    <source>
        <dbReference type="Proteomes" id="UP001195483"/>
    </source>
</evidence>
<feature type="compositionally biased region" description="Basic and acidic residues" evidence="2">
    <location>
        <begin position="848"/>
        <end position="889"/>
    </location>
</feature>
<feature type="compositionally biased region" description="Polar residues" evidence="2">
    <location>
        <begin position="625"/>
        <end position="635"/>
    </location>
</feature>
<dbReference type="AlphaFoldDB" id="A0AAE0TGB8"/>
<dbReference type="GO" id="GO:0016301">
    <property type="term" value="F:kinase activity"/>
    <property type="evidence" value="ECO:0007669"/>
    <property type="project" value="InterPro"/>
</dbReference>
<dbReference type="PROSITE" id="PS51509">
    <property type="entry name" value="PHOSPHAGEN_KINASE_N"/>
    <property type="match status" value="1"/>
</dbReference>
<feature type="compositionally biased region" description="Basic and acidic residues" evidence="2">
    <location>
        <begin position="972"/>
        <end position="997"/>
    </location>
</feature>
<sequence length="1275" mass="142414">MSIITMGNSQGHSNEVETVKEEKETPSCCELKRRKSKSKGAAQDDQDDEETREELSLGNVSKDNFDNVSLNTGSNDGLTQHVTEVNVASYVASDDRANNSLPQQDITKSEISVIEKCDSTSKLKLYSDISDSPECSYKCGELQAMNVNDATNEKEGTIVSNHESSKRSVTNDAFNSSVLRVIVESGVPVQSVLHVLENTGNLEQENGTVFCTHDHICHAGVIMPETINTSTPIMINTHIGSYHVKSPEAPDSSLTFKRAMDCLDRGGKPKATVQLENPGACNVESTVPESPDKHLKVNIAKDCLDFVRKPSAIVLLEKQDACGVELAALESNAIHSKSKDNLSSDVKHEIAKSSCESGEVEETEIWKATTDEACEKGTFTNMNKTQNGKGEEEFVMVETVFNTCPIKEDSSAVQQIKLENQDVILNCLIKDPDKQISQDSIDDRSCENHSVQGGILSVDSATRKSDTSPIASTVNKSAIIQQGEKESVIKKNDEIVKPLEGNMFSEKQDSDSLKDFEETELLCLSDVEESNVVKNVNKDDIGQPVITGLGDRETTLSHNVLRNRDEPKVEKSSIKPSSNINAKLQSGSKLQYSCFQENIIKHNASKESEFLDMDQDSKNREDCSSDMQNRINSKASNEEQFRREEDGTRNQKVDQLKVAKSDESEDGIVPPPTPSSMAIWREEDEEEREEDDQVSHKGQMKQMVSEFGDIVFRRLSLLLESQTLLSITDDDDIPVCENVFFASGMDEKEREYREDITRKSKADTELKDKMNTSFNAEKENLVGLIDVDSVIENSKQIDEEVINMSSIFPKLDEKSTVDIKDVRLRQDKRVFLTEEVPACKNNLFHSESASERSGDGNLDKAVSADKAHSVHDRDKSLLNEHIKQDLEVKEIDEETSEGGDIQATSSTGAKNKHNYLFGNDEEDVVEVMDALDDVIDEAYSQVFTTEKEERFLKAVVETRTTHMTDQTEDEQDTKSLKMNEIDPARKERKEHHEDRSTKKTLNPADLMGISLKFSKYQEGCDNVDSIVDDSWTSSMERDNAFSLNNLTLVDSITMQHVASTPDETSTTPIEQEPTVSLKIQKMEEAYSRAQTVDELGDRTPTAESFPELTALTELASAAVDNLVQYQPSGRLSVSRTESDIDISEQRDDLSTEGMYADDEDDETMEILFTRTYTEPKQGTEAFVSCTVVNSAYRQANRDGSYLKYAVPETLDLLEGSIEVMPPSFIKAKKEMRDIQVHLQSLRKQMEHFHNDIDESSLPDLDYLTPDPQPRRAITD</sequence>
<feature type="domain" description="Phosphagen kinase N-terminal" evidence="3">
    <location>
        <begin position="857"/>
        <end position="940"/>
    </location>
</feature>
<keyword evidence="5" id="KW-1185">Reference proteome</keyword>
<name>A0AAE0TGB8_9BIVA</name>
<feature type="region of interest" description="Disordered" evidence="2">
    <location>
        <begin position="847"/>
        <end position="914"/>
    </location>
</feature>
<comment type="caution">
    <text evidence="4">The sequence shown here is derived from an EMBL/GenBank/DDBJ whole genome shotgun (WGS) entry which is preliminary data.</text>
</comment>
<protein>
    <recommendedName>
        <fullName evidence="3">Phosphagen kinase N-terminal domain-containing protein</fullName>
    </recommendedName>
</protein>
<evidence type="ECO:0000256" key="2">
    <source>
        <dbReference type="SAM" id="MobiDB-lite"/>
    </source>
</evidence>
<feature type="compositionally biased region" description="Acidic residues" evidence="2">
    <location>
        <begin position="682"/>
        <end position="692"/>
    </location>
</feature>
<evidence type="ECO:0000313" key="4">
    <source>
        <dbReference type="EMBL" id="KAK3609867.1"/>
    </source>
</evidence>
<reference evidence="4" key="2">
    <citation type="journal article" date="2021" name="Genome Biol. Evol.">
        <title>Developing a high-quality reference genome for a parasitic bivalve with doubly uniparental inheritance (Bivalvia: Unionida).</title>
        <authorList>
            <person name="Smith C.H."/>
        </authorList>
    </citation>
    <scope>NUCLEOTIDE SEQUENCE</scope>
    <source>
        <strain evidence="4">CHS0354</strain>
        <tissue evidence="4">Mantle</tissue>
    </source>
</reference>
<feature type="compositionally biased region" description="Basic and acidic residues" evidence="2">
    <location>
        <begin position="14"/>
        <end position="25"/>
    </location>
</feature>
<comment type="similarity">
    <text evidence="1">Belongs to the ATP:guanido phosphotransferase family.</text>
</comment>
<dbReference type="Proteomes" id="UP001195483">
    <property type="component" value="Unassembled WGS sequence"/>
</dbReference>
<evidence type="ECO:0000259" key="3">
    <source>
        <dbReference type="PROSITE" id="PS51509"/>
    </source>
</evidence>